<comment type="caution">
    <text evidence="1">The sequence shown here is derived from an EMBL/GenBank/DDBJ whole genome shotgun (WGS) entry which is preliminary data.</text>
</comment>
<reference evidence="1 2" key="1">
    <citation type="journal article" date="2003" name="Int. J. Syst. Evol. Microbiol.">
        <title>Halobacillus salinus sp. nov., isolated from a salt lake on the coast of the East Sea in Korea.</title>
        <authorList>
            <person name="Yoon J.H."/>
            <person name="Kang K.H."/>
            <person name="Park Y.H."/>
        </authorList>
    </citation>
    <scope>NUCLEOTIDE SEQUENCE [LARGE SCALE GENOMIC DNA]</scope>
    <source>
        <strain evidence="1 2">HSL-3</strain>
    </source>
</reference>
<evidence type="ECO:0000313" key="2">
    <source>
        <dbReference type="Proteomes" id="UP000297982"/>
    </source>
</evidence>
<dbReference type="EMBL" id="SRJC01000008">
    <property type="protein sequence ID" value="TGB01125.1"/>
    <property type="molecule type" value="Genomic_DNA"/>
</dbReference>
<dbReference type="AlphaFoldDB" id="A0A4Z0GW20"/>
<dbReference type="STRING" id="192814.GCA_900166575_00268"/>
<dbReference type="Proteomes" id="UP000297982">
    <property type="component" value="Unassembled WGS sequence"/>
</dbReference>
<accession>A0A4Z0GW20</accession>
<evidence type="ECO:0008006" key="3">
    <source>
        <dbReference type="Google" id="ProtNLM"/>
    </source>
</evidence>
<protein>
    <recommendedName>
        <fullName evidence="3">Holin</fullName>
    </recommendedName>
</protein>
<sequence>MFQKVLAFVREKPRVIFLVSALVVQGLEQLGVQVDSAMLENALDLVTLIALGHVMKKSDTDKIV</sequence>
<name>A0A4Z0GW20_9BACI</name>
<evidence type="ECO:0000313" key="1">
    <source>
        <dbReference type="EMBL" id="TGB01125.1"/>
    </source>
</evidence>
<dbReference type="RefSeq" id="WP_079478727.1">
    <property type="nucleotide sequence ID" value="NZ_FVYZ01000004.1"/>
</dbReference>
<keyword evidence="2" id="KW-1185">Reference proteome</keyword>
<proteinExistence type="predicted"/>
<gene>
    <name evidence="1" type="ORF">E4663_18410</name>
</gene>
<organism evidence="1 2">
    <name type="scientific">Halobacillus salinus</name>
    <dbReference type="NCBI Taxonomy" id="192814"/>
    <lineage>
        <taxon>Bacteria</taxon>
        <taxon>Bacillati</taxon>
        <taxon>Bacillota</taxon>
        <taxon>Bacilli</taxon>
        <taxon>Bacillales</taxon>
        <taxon>Bacillaceae</taxon>
        <taxon>Halobacillus</taxon>
    </lineage>
</organism>